<name>A0A1L4D3E0_9BACT</name>
<gene>
    <name evidence="1" type="ORF">AXG55_12695</name>
</gene>
<accession>A0A1L4D3E0</accession>
<protein>
    <submittedName>
        <fullName evidence="1">Uncharacterized protein</fullName>
    </submittedName>
</protein>
<proteinExistence type="predicted"/>
<keyword evidence="2" id="KW-1185">Reference proteome</keyword>
<dbReference type="Proteomes" id="UP000184731">
    <property type="component" value="Chromosome"/>
</dbReference>
<evidence type="ECO:0000313" key="1">
    <source>
        <dbReference type="EMBL" id="APJ04712.1"/>
    </source>
</evidence>
<organism evidence="1 2">
    <name type="scientific">Silvanigrella aquatica</name>
    <dbReference type="NCBI Taxonomy" id="1915309"/>
    <lineage>
        <taxon>Bacteria</taxon>
        <taxon>Pseudomonadati</taxon>
        <taxon>Bdellovibrionota</taxon>
        <taxon>Oligoflexia</taxon>
        <taxon>Silvanigrellales</taxon>
        <taxon>Silvanigrellaceae</taxon>
        <taxon>Silvanigrella</taxon>
    </lineage>
</organism>
<dbReference type="KEGG" id="saqi:AXG55_12695"/>
<evidence type="ECO:0000313" key="2">
    <source>
        <dbReference type="Proteomes" id="UP000184731"/>
    </source>
</evidence>
<dbReference type="EMBL" id="CP017834">
    <property type="protein sequence ID" value="APJ04712.1"/>
    <property type="molecule type" value="Genomic_DNA"/>
</dbReference>
<dbReference type="RefSeq" id="WP_148698468.1">
    <property type="nucleotide sequence ID" value="NZ_CP017834.1"/>
</dbReference>
<reference evidence="1 2" key="1">
    <citation type="submission" date="2016-10" db="EMBL/GenBank/DDBJ databases">
        <title>Silvanigrella aquatica sp. nov., isolated from a freshwater lake located in the Black Forest, Germany, description of Silvanigrellaceae fam. nov., Silvanigrellales ord. nov., reclassification of the order Bdellovibrionales in the class Oligoflexia, reclassification of the families Bacteriovoracaceae and Halobacteriovoraceae in the new order Bacteriovoracales ord. nov., and reclassification of the family Pseudobacteriovoracaceae in the order Oligoflexiales.</title>
        <authorList>
            <person name="Hahn M.W."/>
            <person name="Schmidt J."/>
            <person name="Koll U."/>
            <person name="Rohde M."/>
            <person name="Verbag S."/>
            <person name="Pitt A."/>
            <person name="Nakai R."/>
            <person name="Naganuma T."/>
            <person name="Lang E."/>
        </authorList>
    </citation>
    <scope>NUCLEOTIDE SEQUENCE [LARGE SCALE GENOMIC DNA]</scope>
    <source>
        <strain evidence="1 2">MWH-Nonnen-W8red</strain>
    </source>
</reference>
<sequence length="164" mass="18654">MNIVKILSKILVSTASFIIPFNALASNKLICIEIKNPEIKYLKITNNIPIYGTFSSSIFEPSIYYNQSEIKEKLKGIEFQKAFTFYIDPSDNKNDINKIKRALENNAHSCSIYNEKIGTIKNIIFPNTNNNHINTGFTEDQINQLMITLNGGEEVADETNRPIF</sequence>
<dbReference type="AlphaFoldDB" id="A0A1L4D3E0"/>